<keyword evidence="6" id="KW-1185">Reference proteome</keyword>
<name>A0A2W7I2B3_9PROT</name>
<keyword evidence="3" id="KW-0732">Signal</keyword>
<feature type="domain" description="OmpA-like" evidence="4">
    <location>
        <begin position="30"/>
        <end position="145"/>
    </location>
</feature>
<dbReference type="Proteomes" id="UP000249688">
    <property type="component" value="Unassembled WGS sequence"/>
</dbReference>
<gene>
    <name evidence="5" type="ORF">C8P66_12258</name>
</gene>
<reference evidence="5 6" key="1">
    <citation type="submission" date="2018-06" db="EMBL/GenBank/DDBJ databases">
        <title>Genomic Encyclopedia of Archaeal and Bacterial Type Strains, Phase II (KMG-II): from individual species to whole genera.</title>
        <authorList>
            <person name="Goeker M."/>
        </authorList>
    </citation>
    <scope>NUCLEOTIDE SEQUENCE [LARGE SCALE GENOMIC DNA]</scope>
    <source>
        <strain evidence="5 6">DSM 24525</strain>
    </source>
</reference>
<feature type="region of interest" description="Disordered" evidence="2">
    <location>
        <begin position="148"/>
        <end position="212"/>
    </location>
</feature>
<dbReference type="InterPro" id="IPR006665">
    <property type="entry name" value="OmpA-like"/>
</dbReference>
<dbReference type="SUPFAM" id="SSF103088">
    <property type="entry name" value="OmpA-like"/>
    <property type="match status" value="1"/>
</dbReference>
<feature type="compositionally biased region" description="Pro residues" evidence="2">
    <location>
        <begin position="151"/>
        <end position="212"/>
    </location>
</feature>
<evidence type="ECO:0000256" key="3">
    <source>
        <dbReference type="SAM" id="SignalP"/>
    </source>
</evidence>
<dbReference type="AlphaFoldDB" id="A0A2W7I2B3"/>
<dbReference type="EMBL" id="QKYU01000022">
    <property type="protein sequence ID" value="PZW41071.1"/>
    <property type="molecule type" value="Genomic_DNA"/>
</dbReference>
<dbReference type="Gene3D" id="3.30.1330.60">
    <property type="entry name" value="OmpA-like domain"/>
    <property type="match status" value="1"/>
</dbReference>
<comment type="caution">
    <text evidence="5">The sequence shown here is derived from an EMBL/GenBank/DDBJ whole genome shotgun (WGS) entry which is preliminary data.</text>
</comment>
<organism evidence="5 6">
    <name type="scientific">Humitalea rosea</name>
    <dbReference type="NCBI Taxonomy" id="990373"/>
    <lineage>
        <taxon>Bacteria</taxon>
        <taxon>Pseudomonadati</taxon>
        <taxon>Pseudomonadota</taxon>
        <taxon>Alphaproteobacteria</taxon>
        <taxon>Acetobacterales</taxon>
        <taxon>Roseomonadaceae</taxon>
        <taxon>Humitalea</taxon>
    </lineage>
</organism>
<evidence type="ECO:0000256" key="1">
    <source>
        <dbReference type="PROSITE-ProRule" id="PRU00473"/>
    </source>
</evidence>
<feature type="chain" id="PRO_5015850844" evidence="3">
    <location>
        <begin position="22"/>
        <end position="212"/>
    </location>
</feature>
<accession>A0A2W7I2B3</accession>
<sequence>MMHRLLAPLLLLPLLAVPALAQPRSFSCIGAERLEDDVFEVAFRAGHADPQPEAMRTPLAAALAVAREDPSRNICVLGYARQEGGQTTGTQLAARRARAVALALSGDGGIERDRIRAEARNAGFSRRAAASQARRAVVIVVLPAPVGAAPPVRPAPLPPTRLTPVTPTPAAPPVPAPATPAAPAPPAEAPDPPAPPHPPAPSPAPDPAPPSR</sequence>
<dbReference type="InterPro" id="IPR036737">
    <property type="entry name" value="OmpA-like_sf"/>
</dbReference>
<evidence type="ECO:0000313" key="5">
    <source>
        <dbReference type="EMBL" id="PZW41071.1"/>
    </source>
</evidence>
<dbReference type="GO" id="GO:0016020">
    <property type="term" value="C:membrane"/>
    <property type="evidence" value="ECO:0007669"/>
    <property type="project" value="UniProtKB-UniRule"/>
</dbReference>
<dbReference type="OrthoDB" id="7282006at2"/>
<keyword evidence="1" id="KW-0472">Membrane</keyword>
<evidence type="ECO:0000313" key="6">
    <source>
        <dbReference type="Proteomes" id="UP000249688"/>
    </source>
</evidence>
<dbReference type="PROSITE" id="PS51123">
    <property type="entry name" value="OMPA_2"/>
    <property type="match status" value="1"/>
</dbReference>
<proteinExistence type="predicted"/>
<dbReference type="RefSeq" id="WP_111399623.1">
    <property type="nucleotide sequence ID" value="NZ_QKYU01000022.1"/>
</dbReference>
<evidence type="ECO:0000259" key="4">
    <source>
        <dbReference type="PROSITE" id="PS51123"/>
    </source>
</evidence>
<feature type="signal peptide" evidence="3">
    <location>
        <begin position="1"/>
        <end position="21"/>
    </location>
</feature>
<protein>
    <submittedName>
        <fullName evidence="5">OmpA family protein</fullName>
    </submittedName>
</protein>
<evidence type="ECO:0000256" key="2">
    <source>
        <dbReference type="SAM" id="MobiDB-lite"/>
    </source>
</evidence>